<organism evidence="2 3">
    <name type="scientific">Polyangium fumosum</name>
    <dbReference type="NCBI Taxonomy" id="889272"/>
    <lineage>
        <taxon>Bacteria</taxon>
        <taxon>Pseudomonadati</taxon>
        <taxon>Myxococcota</taxon>
        <taxon>Polyangia</taxon>
        <taxon>Polyangiales</taxon>
        <taxon>Polyangiaceae</taxon>
        <taxon>Polyangium</taxon>
    </lineage>
</organism>
<sequence length="601" mass="68659">MQDPNKTPPLGLLLLSQPEQLRITLEGMTNALPEAYKALPRSAIDLDDMVEAAREAIRTRDWNSAQRALEERFRGKIKPLLEKHPDYRIVYFGSAPIPMAVYLGFRLETWQNVEVIPHHHTQRLWGWVHEPGQQPARLAPVTPLDFKDRTQGQAIIRVSTSHHVDPQVTRQSVPDPVVEIDIALEQPGEDAFTCIEEMLEVAHAFRTALDIIGDQFPGVEHVHLFASVQPGMALLLGAQISTTMHPPVQTYQYARHAQNEPYHVPAILVNRPIRPAPPPLSEEELARAGRDRVGLSEDLERMKGVARKEERGSLPGWVACALSSSEGHPAFTGHWMDLPALHGTPLPRTNVDRATRGVDDTFRLSSENEWQIDDHWLLRLARRLPEEGRRQRALRLLVLHEAVHRGRQTLTRASSREIGRFPKVLEEIDYHADVWAMLYEYSLAETESGAEVENPQRFFKDLVRIATETMWAFDDDGSPMREIQIRRLNRYLIWYWQYLHLERGTGRSAVLSLDNVLAILAERPILELAGPKVVAHDDRVFFALDVARVDTPELAVYHRGCLYRHGMRYDFPITDLLQGVRERNGDRILDALRAPFEQTVR</sequence>
<gene>
    <name evidence="2" type="ORF">E8A74_21120</name>
</gene>
<reference evidence="2 3" key="1">
    <citation type="submission" date="2019-04" db="EMBL/GenBank/DDBJ databases">
        <authorList>
            <person name="Li Y."/>
            <person name="Wang J."/>
        </authorList>
    </citation>
    <scope>NUCLEOTIDE SEQUENCE [LARGE SCALE GENOMIC DNA]</scope>
    <source>
        <strain evidence="2 3">DSM 14668</strain>
    </source>
</reference>
<feature type="domain" description="SMODS-associated and fused to various effectors" evidence="1">
    <location>
        <begin position="69"/>
        <end position="265"/>
    </location>
</feature>
<dbReference type="InterPro" id="IPR040836">
    <property type="entry name" value="SAVED"/>
</dbReference>
<dbReference type="NCBIfam" id="NF033611">
    <property type="entry name" value="SAVED"/>
    <property type="match status" value="1"/>
</dbReference>
<comment type="caution">
    <text evidence="2">The sequence shown here is derived from an EMBL/GenBank/DDBJ whole genome shotgun (WGS) entry which is preliminary data.</text>
</comment>
<evidence type="ECO:0000313" key="3">
    <source>
        <dbReference type="Proteomes" id="UP000309215"/>
    </source>
</evidence>
<accession>A0A4U1JAK4</accession>
<dbReference type="Pfam" id="PF18145">
    <property type="entry name" value="SAVED"/>
    <property type="match status" value="1"/>
</dbReference>
<dbReference type="Proteomes" id="UP000309215">
    <property type="component" value="Unassembled WGS sequence"/>
</dbReference>
<name>A0A4U1JAK4_9BACT</name>
<evidence type="ECO:0000259" key="1">
    <source>
        <dbReference type="Pfam" id="PF18145"/>
    </source>
</evidence>
<dbReference type="EMBL" id="SSMQ01000021">
    <property type="protein sequence ID" value="TKD05301.1"/>
    <property type="molecule type" value="Genomic_DNA"/>
</dbReference>
<evidence type="ECO:0000313" key="2">
    <source>
        <dbReference type="EMBL" id="TKD05301.1"/>
    </source>
</evidence>
<dbReference type="RefSeq" id="WP_136930849.1">
    <property type="nucleotide sequence ID" value="NZ_SSMQ01000021.1"/>
</dbReference>
<dbReference type="AlphaFoldDB" id="A0A4U1JAK4"/>
<keyword evidence="3" id="KW-1185">Reference proteome</keyword>
<protein>
    <submittedName>
        <fullName evidence="2">SAVED domain-containing protein</fullName>
    </submittedName>
</protein>
<dbReference type="OrthoDB" id="583504at2"/>
<proteinExistence type="predicted"/>